<dbReference type="SMART" id="SM01013">
    <property type="entry name" value="APC2"/>
    <property type="match status" value="1"/>
</dbReference>
<feature type="compositionally biased region" description="Acidic residues" evidence="7">
    <location>
        <begin position="338"/>
        <end position="348"/>
    </location>
</feature>
<keyword evidence="2" id="KW-0132">Cell division</keyword>
<protein>
    <recommendedName>
        <fullName evidence="1">Anaphase-promoting complex subunit 2</fullName>
    </recommendedName>
</protein>
<dbReference type="EMBL" id="JAWDGP010006957">
    <property type="protein sequence ID" value="KAK3732537.1"/>
    <property type="molecule type" value="Genomic_DNA"/>
</dbReference>
<name>A0AAE1CSA8_9GAST</name>
<dbReference type="AlphaFoldDB" id="A0AAE1CSA8"/>
<dbReference type="PANTHER" id="PTHR45957">
    <property type="entry name" value="ANAPHASE-PROMOTING COMPLEX SUBUNIT 2"/>
    <property type="match status" value="1"/>
</dbReference>
<dbReference type="SUPFAM" id="SSF46785">
    <property type="entry name" value="Winged helix' DNA-binding domain"/>
    <property type="match status" value="1"/>
</dbReference>
<dbReference type="GO" id="GO:0051301">
    <property type="term" value="P:cell division"/>
    <property type="evidence" value="ECO:0007669"/>
    <property type="project" value="UniProtKB-KW"/>
</dbReference>
<dbReference type="SUPFAM" id="SSF75632">
    <property type="entry name" value="Cullin homology domain"/>
    <property type="match status" value="1"/>
</dbReference>
<gene>
    <name evidence="9" type="ORF">RRG08_030736</name>
</gene>
<reference evidence="9" key="1">
    <citation type="journal article" date="2023" name="G3 (Bethesda)">
        <title>A reference genome for the long-term kleptoplast-retaining sea slug Elysia crispata morphotype clarki.</title>
        <authorList>
            <person name="Eastman K.E."/>
            <person name="Pendleton A.L."/>
            <person name="Shaikh M.A."/>
            <person name="Suttiyut T."/>
            <person name="Ogas R."/>
            <person name="Tomko P."/>
            <person name="Gavelis G."/>
            <person name="Widhalm J.R."/>
            <person name="Wisecaver J.H."/>
        </authorList>
    </citation>
    <scope>NUCLEOTIDE SEQUENCE</scope>
    <source>
        <strain evidence="9">ECLA1</strain>
    </source>
</reference>
<keyword evidence="10" id="KW-1185">Reference proteome</keyword>
<keyword evidence="4" id="KW-0833">Ubl conjugation pathway</keyword>
<dbReference type="GO" id="GO:0007091">
    <property type="term" value="P:metaphase/anaphase transition of mitotic cell cycle"/>
    <property type="evidence" value="ECO:0007669"/>
    <property type="project" value="TreeGrafter"/>
</dbReference>
<evidence type="ECO:0000259" key="8">
    <source>
        <dbReference type="PROSITE" id="PS50069"/>
    </source>
</evidence>
<evidence type="ECO:0000256" key="7">
    <source>
        <dbReference type="SAM" id="MobiDB-lite"/>
    </source>
</evidence>
<sequence>MCLGDSGYRHNGGEGGDVIRIKPYAQKTLSTVSLQDGHPQFLVYPDFHRNLDSLISCIKVYLGLPSNHTSSMPYLMKENGMNVGESWHFLETVLCGGAENDLSTAEWKPVDASPELRTAVQFLGLPGISDLLEEWLNEIIFQNITKKIAGQFWGFFHGVSSEPKAKEKIFCDAFEYLYEIYEKRYLEAVRRLKWLQTLAASAPPAVSQDIPASPPHVPQETPPAASAFKMVKGRKGIFSGQGENIGTISCMSNTGELGEKSEGKESMEIGVENVHRKVVGFDLTHGQSPENLDGSYVTDKNAMEQSLASEDSPSDLPENSFELAQTNNLLAPTPFSGMDDEDDDDDDESFIRSPIGGGKKSTPAPVPRILSGCAPSTPFPQNQSVNPKSGFRGMSSTSTPGMVLTASATPGQLTPIVAGEGTPVFQTTMDNTADTPSLRVNNSAVDPGQEKSVLPDASFVFGIPVTTRPVPGQVTNWPTKAEDLIQKIQVMLKSILFYTIPEKFMAIVKDFYSHAFEVYKAQHNQSDGDGDKQDSHVNFDRINSKMDEMGLMESISGSAITEIVHNQIEKHIDEECKGNFDTSFLSQLETWLDQLVIQWLKHIYVNKETATQHATVIAFRDRLRHYIYETYGRSLISQFFDIIIDFPDSKHAIMDLSTCLEKTDLRSELVSSLKNALESRLLHPGVNTAVILTAYINAIKSLRMLEPAGVILELVCEPVGRYLRSREDTVRCIVASLTDDSNNELVSELENTKPPCTAIEDADEEDGSLNPSWEDWNPDPVDADPSSGSRFRRSADILSTLVNIYGSKELFVNEYRALLADRILMQYNYDVERELRYLELLKLRFGEAQLHFCEVMLRDVAESRRVNARIQEAGKTAPENSNQDSEQMELELNAMILSAQFWPAFRDEKIKLPAELQEHLDKYTRSFEQQKQNRTLVWKTHLGLMNIELELNGESLSFSVSPVQAAIIMKFQEKNQWSLECLSQALEMTPTILRRKLAFWQSQGLLKESTQEDAAGENHHIYTLVEERTGLRGGSHDMLGLVDIEEEAESAMASAQQQKEEEMQMLWTYIQGMLANLDCLTLERIHAMLRMFATEEPGSEVSLQELKAFLDNKVKDQILIYSAGVYRLNK</sequence>
<dbReference type="Pfam" id="PF26557">
    <property type="entry name" value="Cullin_AB"/>
    <property type="match status" value="1"/>
</dbReference>
<accession>A0AAE1CSA8</accession>
<dbReference type="InterPro" id="IPR036388">
    <property type="entry name" value="WH-like_DNA-bd_sf"/>
</dbReference>
<feature type="region of interest" description="Disordered" evidence="7">
    <location>
        <begin position="761"/>
        <end position="788"/>
    </location>
</feature>
<evidence type="ECO:0000256" key="6">
    <source>
        <dbReference type="PROSITE-ProRule" id="PRU00330"/>
    </source>
</evidence>
<dbReference type="InterPro" id="IPR057975">
    <property type="entry name" value="TPR_ANAPC2"/>
</dbReference>
<dbReference type="InterPro" id="IPR014786">
    <property type="entry name" value="ANAPC2_C"/>
</dbReference>
<dbReference type="InterPro" id="IPR036390">
    <property type="entry name" value="WH_DNA-bd_sf"/>
</dbReference>
<comment type="similarity">
    <text evidence="6">Belongs to the cullin family.</text>
</comment>
<proteinExistence type="inferred from homology"/>
<dbReference type="GO" id="GO:0031625">
    <property type="term" value="F:ubiquitin protein ligase binding"/>
    <property type="evidence" value="ECO:0007669"/>
    <property type="project" value="InterPro"/>
</dbReference>
<dbReference type="Gene3D" id="1.20.1310.10">
    <property type="entry name" value="Cullin Repeats"/>
    <property type="match status" value="1"/>
</dbReference>
<dbReference type="Gene3D" id="1.10.10.10">
    <property type="entry name" value="Winged helix-like DNA-binding domain superfamily/Winged helix DNA-binding domain"/>
    <property type="match status" value="1"/>
</dbReference>
<feature type="region of interest" description="Disordered" evidence="7">
    <location>
        <begin position="331"/>
        <end position="365"/>
    </location>
</feature>
<evidence type="ECO:0000313" key="10">
    <source>
        <dbReference type="Proteomes" id="UP001283361"/>
    </source>
</evidence>
<evidence type="ECO:0000256" key="1">
    <source>
        <dbReference type="ARBA" id="ARBA00016068"/>
    </source>
</evidence>
<dbReference type="PROSITE" id="PS50069">
    <property type="entry name" value="CULLIN_2"/>
    <property type="match status" value="1"/>
</dbReference>
<evidence type="ECO:0000256" key="5">
    <source>
        <dbReference type="ARBA" id="ARBA00023306"/>
    </source>
</evidence>
<evidence type="ECO:0000313" key="9">
    <source>
        <dbReference type="EMBL" id="KAK3732537.1"/>
    </source>
</evidence>
<dbReference type="GO" id="GO:0070979">
    <property type="term" value="P:protein K11-linked ubiquitination"/>
    <property type="evidence" value="ECO:0007669"/>
    <property type="project" value="TreeGrafter"/>
</dbReference>
<evidence type="ECO:0000256" key="3">
    <source>
        <dbReference type="ARBA" id="ARBA00022776"/>
    </source>
</evidence>
<keyword evidence="5" id="KW-0131">Cell cycle</keyword>
<dbReference type="GO" id="GO:0005680">
    <property type="term" value="C:anaphase-promoting complex"/>
    <property type="evidence" value="ECO:0007669"/>
    <property type="project" value="TreeGrafter"/>
</dbReference>
<dbReference type="PANTHER" id="PTHR45957:SF1">
    <property type="entry name" value="ANAPHASE-PROMOTING COMPLEX SUBUNIT 2"/>
    <property type="match status" value="1"/>
</dbReference>
<dbReference type="InterPro" id="IPR016158">
    <property type="entry name" value="Cullin_homology"/>
</dbReference>
<dbReference type="InterPro" id="IPR044554">
    <property type="entry name" value="ANAPC2"/>
</dbReference>
<dbReference type="InterPro" id="IPR059120">
    <property type="entry name" value="Cullin-like_AB"/>
</dbReference>
<organism evidence="9 10">
    <name type="scientific">Elysia crispata</name>
    <name type="common">lettuce slug</name>
    <dbReference type="NCBI Taxonomy" id="231223"/>
    <lineage>
        <taxon>Eukaryota</taxon>
        <taxon>Metazoa</taxon>
        <taxon>Spiralia</taxon>
        <taxon>Lophotrochozoa</taxon>
        <taxon>Mollusca</taxon>
        <taxon>Gastropoda</taxon>
        <taxon>Heterobranchia</taxon>
        <taxon>Euthyneura</taxon>
        <taxon>Panpulmonata</taxon>
        <taxon>Sacoglossa</taxon>
        <taxon>Placobranchoidea</taxon>
        <taxon>Plakobranchidae</taxon>
        <taxon>Elysia</taxon>
    </lineage>
</organism>
<evidence type="ECO:0000256" key="2">
    <source>
        <dbReference type="ARBA" id="ARBA00022618"/>
    </source>
</evidence>
<dbReference type="SMART" id="SM00182">
    <property type="entry name" value="CULLIN"/>
    <property type="match status" value="1"/>
</dbReference>
<dbReference type="Proteomes" id="UP001283361">
    <property type="component" value="Unassembled WGS sequence"/>
</dbReference>
<dbReference type="Gene3D" id="3.30.230.130">
    <property type="entry name" value="Cullin, Chain C, Domain 2"/>
    <property type="match status" value="1"/>
</dbReference>
<keyword evidence="3" id="KW-0498">Mitosis</keyword>
<comment type="caution">
    <text evidence="9">The sequence shown here is derived from an EMBL/GenBank/DDBJ whole genome shotgun (WGS) entry which is preliminary data.</text>
</comment>
<dbReference type="InterPro" id="IPR036317">
    <property type="entry name" value="Cullin_homology_sf"/>
</dbReference>
<feature type="domain" description="Cullin family profile" evidence="8">
    <location>
        <begin position="800"/>
        <end position="1001"/>
    </location>
</feature>
<dbReference type="GO" id="GO:0006511">
    <property type="term" value="P:ubiquitin-dependent protein catabolic process"/>
    <property type="evidence" value="ECO:0007669"/>
    <property type="project" value="InterPro"/>
</dbReference>
<dbReference type="Pfam" id="PF25773">
    <property type="entry name" value="TPR_ANAPC2"/>
    <property type="match status" value="1"/>
</dbReference>
<dbReference type="Pfam" id="PF08672">
    <property type="entry name" value="ANAPC2"/>
    <property type="match status" value="1"/>
</dbReference>
<evidence type="ECO:0000256" key="4">
    <source>
        <dbReference type="ARBA" id="ARBA00022786"/>
    </source>
</evidence>